<evidence type="ECO:0008006" key="4">
    <source>
        <dbReference type="Google" id="ProtNLM"/>
    </source>
</evidence>
<dbReference type="EMBL" id="RWJN01000180">
    <property type="protein sequence ID" value="TCD65446.1"/>
    <property type="molecule type" value="Genomic_DNA"/>
</dbReference>
<evidence type="ECO:0000313" key="3">
    <source>
        <dbReference type="Proteomes" id="UP000292702"/>
    </source>
</evidence>
<dbReference type="OrthoDB" id="2921803at2759"/>
<dbReference type="Gene3D" id="3.80.10.10">
    <property type="entry name" value="Ribonuclease Inhibitor"/>
    <property type="match status" value="1"/>
</dbReference>
<proteinExistence type="predicted"/>
<name>A0A4R0REA8_9APHY</name>
<sequence>MFFARCSFALAIVLSVLDDGSGSEAGARHVVHNPKFIEDNWNPRPLQSRTNIPVPQALAHAEKKLPRGPKLPVELTDYIIDFLHSNIPALKACSLTARAFLPRSRFHLFRTIFIQRNGRDPYKLGSLPNVVRYIREVEIHGNLCSEVIHSALVKHGQVQSLHLVGSQDQWRDVQWTLSHSELPRFPRLQELALSRVYFRSLGDLLANLRSHRELKKLSIDFEDIRSSTIPSRVDLGALMVMQVPLRSLHMRLNFLNAAPGGVPQVLMVSSGATLKHLSLEILACPQRPGLHILDHLDFSHNVVLESLTIHFPWYISRNPWVECISQEECKQIMHTLLSQLPPTIRKIHFHISFPLMSHYNNGTCWPNRLDLGFFDVLAESSNTPRTTCQSALSREAQQRIKDVSAQLTEVTLELALQSSRSPVLDRQTFAAVRQRVQKQLPLLTARGTLRLVEGEIAKP</sequence>
<accession>A0A4R0REA8</accession>
<keyword evidence="1" id="KW-0732">Signal</keyword>
<feature type="signal peptide" evidence="1">
    <location>
        <begin position="1"/>
        <end position="22"/>
    </location>
</feature>
<dbReference type="AlphaFoldDB" id="A0A4R0REA8"/>
<dbReference type="InterPro" id="IPR032675">
    <property type="entry name" value="LRR_dom_sf"/>
</dbReference>
<reference evidence="2 3" key="1">
    <citation type="submission" date="2018-11" db="EMBL/GenBank/DDBJ databases">
        <title>Genome assembly of Steccherinum ochraceum LE-BIN_3174, the white-rot fungus of the Steccherinaceae family (The Residual Polyporoid clade, Polyporales, Basidiomycota).</title>
        <authorList>
            <person name="Fedorova T.V."/>
            <person name="Glazunova O.A."/>
            <person name="Landesman E.O."/>
            <person name="Moiseenko K.V."/>
            <person name="Psurtseva N.V."/>
            <person name="Savinova O.S."/>
            <person name="Shakhova N.V."/>
            <person name="Tyazhelova T.V."/>
            <person name="Vasina D.V."/>
        </authorList>
    </citation>
    <scope>NUCLEOTIDE SEQUENCE [LARGE SCALE GENOMIC DNA]</scope>
    <source>
        <strain evidence="2 3">LE-BIN_3174</strain>
    </source>
</reference>
<comment type="caution">
    <text evidence="2">The sequence shown here is derived from an EMBL/GenBank/DDBJ whole genome shotgun (WGS) entry which is preliminary data.</text>
</comment>
<organism evidence="2 3">
    <name type="scientific">Steccherinum ochraceum</name>
    <dbReference type="NCBI Taxonomy" id="92696"/>
    <lineage>
        <taxon>Eukaryota</taxon>
        <taxon>Fungi</taxon>
        <taxon>Dikarya</taxon>
        <taxon>Basidiomycota</taxon>
        <taxon>Agaricomycotina</taxon>
        <taxon>Agaricomycetes</taxon>
        <taxon>Polyporales</taxon>
        <taxon>Steccherinaceae</taxon>
        <taxon>Steccherinum</taxon>
    </lineage>
</organism>
<keyword evidence="3" id="KW-1185">Reference proteome</keyword>
<dbReference type="SUPFAM" id="SSF52047">
    <property type="entry name" value="RNI-like"/>
    <property type="match status" value="1"/>
</dbReference>
<evidence type="ECO:0000313" key="2">
    <source>
        <dbReference type="EMBL" id="TCD65446.1"/>
    </source>
</evidence>
<dbReference type="Proteomes" id="UP000292702">
    <property type="component" value="Unassembled WGS sequence"/>
</dbReference>
<gene>
    <name evidence="2" type="ORF">EIP91_002659</name>
</gene>
<evidence type="ECO:0000256" key="1">
    <source>
        <dbReference type="SAM" id="SignalP"/>
    </source>
</evidence>
<feature type="chain" id="PRO_5020551338" description="F-box domain-containing protein" evidence="1">
    <location>
        <begin position="23"/>
        <end position="459"/>
    </location>
</feature>
<protein>
    <recommendedName>
        <fullName evidence="4">F-box domain-containing protein</fullName>
    </recommendedName>
</protein>